<dbReference type="PROSITE" id="PS50255">
    <property type="entry name" value="CYTOCHROME_B5_2"/>
    <property type="match status" value="1"/>
</dbReference>
<evidence type="ECO:0000256" key="3">
    <source>
        <dbReference type="ARBA" id="ARBA00023004"/>
    </source>
</evidence>
<dbReference type="Pfam" id="PF00173">
    <property type="entry name" value="Cyt-b5"/>
    <property type="match status" value="1"/>
</dbReference>
<dbReference type="GO" id="GO:0016020">
    <property type="term" value="C:membrane"/>
    <property type="evidence" value="ECO:0007669"/>
    <property type="project" value="TreeGrafter"/>
</dbReference>
<dbReference type="GO" id="GO:0046872">
    <property type="term" value="F:metal ion binding"/>
    <property type="evidence" value="ECO:0007669"/>
    <property type="project" value="UniProtKB-KW"/>
</dbReference>
<evidence type="ECO:0000256" key="2">
    <source>
        <dbReference type="ARBA" id="ARBA00022723"/>
    </source>
</evidence>
<dbReference type="GO" id="GO:0020037">
    <property type="term" value="F:heme binding"/>
    <property type="evidence" value="ECO:0007669"/>
    <property type="project" value="TreeGrafter"/>
</dbReference>
<keyword evidence="1" id="KW-0349">Heme</keyword>
<feature type="compositionally biased region" description="Basic and acidic residues" evidence="5">
    <location>
        <begin position="24"/>
        <end position="34"/>
    </location>
</feature>
<dbReference type="Gene3D" id="3.10.120.10">
    <property type="entry name" value="Cytochrome b5-like heme/steroid binding domain"/>
    <property type="match status" value="1"/>
</dbReference>
<name>A0A1B1E6T0_9APIC</name>
<dbReference type="InterPro" id="IPR001199">
    <property type="entry name" value="Cyt_B5-like_heme/steroid-bd"/>
</dbReference>
<evidence type="ECO:0000313" key="8">
    <source>
        <dbReference type="Proteomes" id="UP000092716"/>
    </source>
</evidence>
<protein>
    <submittedName>
        <fullName evidence="7">Heme/steroid binding domain containing protein</fullName>
    </submittedName>
</protein>
<gene>
    <name evidence="7" type="ORF">PCOAH_00048550</name>
</gene>
<proteinExistence type="inferred from homology"/>
<dbReference type="GeneID" id="30911586"/>
<feature type="region of interest" description="Disordered" evidence="5">
    <location>
        <begin position="1"/>
        <end position="87"/>
    </location>
</feature>
<accession>A0A1B1E6T0</accession>
<dbReference type="InterPro" id="IPR036400">
    <property type="entry name" value="Cyt_B5-like_heme/steroid_sf"/>
</dbReference>
<feature type="compositionally biased region" description="Acidic residues" evidence="5">
    <location>
        <begin position="1"/>
        <end position="11"/>
    </location>
</feature>
<sequence>MEDDEQEEAEGENVRGAGHTVRLHGMEDNEEQKRKVSQLISPEGEQMEKAQQEDFSPASEPLLVGETSPSGPSTDPPDDPHEGNEDDDNKCNACNFCEDVCFSILCARCKIKRKNLYAKYKKYKKHNLRICQEKIKLVLKLNVKARAEIQSGRLPDGGTRGRCEMLEAADAVEATDTVDPPNGKNAPNQEHPVQAEQSNPNSEGDEKETPRRRNQYNTLKHTIRRSRSFTYSECEREKEKMEYYNYIKYKQYFTKCEVRRHCHVNDCWVVANGYVYDVTTILGYHPGGINCILKKGGDDVSVDYSFHSKYAQKNFWEPLKIGKVITCSREVNDLSLGNLSSNTKNKCMMM</sequence>
<dbReference type="PANTHER" id="PTHR19359">
    <property type="entry name" value="CYTOCHROME B5"/>
    <property type="match status" value="1"/>
</dbReference>
<organism evidence="7 8">
    <name type="scientific">Plasmodium coatneyi</name>
    <dbReference type="NCBI Taxonomy" id="208452"/>
    <lineage>
        <taxon>Eukaryota</taxon>
        <taxon>Sar</taxon>
        <taxon>Alveolata</taxon>
        <taxon>Apicomplexa</taxon>
        <taxon>Aconoidasida</taxon>
        <taxon>Haemosporida</taxon>
        <taxon>Plasmodiidae</taxon>
        <taxon>Plasmodium</taxon>
    </lineage>
</organism>
<evidence type="ECO:0000256" key="4">
    <source>
        <dbReference type="ARBA" id="ARBA00038168"/>
    </source>
</evidence>
<dbReference type="Proteomes" id="UP000092716">
    <property type="component" value="Chromosome 13"/>
</dbReference>
<evidence type="ECO:0000313" key="7">
    <source>
        <dbReference type="EMBL" id="ANQ10650.1"/>
    </source>
</evidence>
<dbReference type="AlphaFoldDB" id="A0A1B1E6T0"/>
<dbReference type="KEGG" id="pcot:PCOAH_00048550"/>
<dbReference type="RefSeq" id="XP_019917345.1">
    <property type="nucleotide sequence ID" value="XM_020061638.1"/>
</dbReference>
<dbReference type="EMBL" id="CP016251">
    <property type="protein sequence ID" value="ANQ10650.1"/>
    <property type="molecule type" value="Genomic_DNA"/>
</dbReference>
<feature type="domain" description="Cytochrome b5 heme-binding" evidence="6">
    <location>
        <begin position="250"/>
        <end position="325"/>
    </location>
</feature>
<dbReference type="SMART" id="SM01117">
    <property type="entry name" value="Cyt-b5"/>
    <property type="match status" value="1"/>
</dbReference>
<dbReference type="PANTHER" id="PTHR19359:SF146">
    <property type="entry name" value="B5, PUTATIVE-RELATED"/>
    <property type="match status" value="1"/>
</dbReference>
<dbReference type="InterPro" id="IPR050668">
    <property type="entry name" value="Cytochrome_b5"/>
</dbReference>
<keyword evidence="2" id="KW-0479">Metal-binding</keyword>
<evidence type="ECO:0000256" key="5">
    <source>
        <dbReference type="SAM" id="MobiDB-lite"/>
    </source>
</evidence>
<evidence type="ECO:0000259" key="6">
    <source>
        <dbReference type="PROSITE" id="PS50255"/>
    </source>
</evidence>
<keyword evidence="3" id="KW-0408">Iron</keyword>
<evidence type="ECO:0000256" key="1">
    <source>
        <dbReference type="ARBA" id="ARBA00022617"/>
    </source>
</evidence>
<keyword evidence="8" id="KW-1185">Reference proteome</keyword>
<comment type="similarity">
    <text evidence="4">Belongs to the cytochrome b5 family.</text>
</comment>
<dbReference type="SUPFAM" id="SSF55856">
    <property type="entry name" value="Cytochrome b5-like heme/steroid binding domain"/>
    <property type="match status" value="1"/>
</dbReference>
<dbReference type="OrthoDB" id="434771at2759"/>
<feature type="region of interest" description="Disordered" evidence="5">
    <location>
        <begin position="174"/>
        <end position="219"/>
    </location>
</feature>
<dbReference type="VEuPathDB" id="PlasmoDB:PCOAH_00048550"/>
<reference evidence="8" key="1">
    <citation type="submission" date="2016-06" db="EMBL/GenBank/DDBJ databases">
        <title>First high quality genome sequence of Plasmodium coatneyi using continuous long reads from single molecule, real-time sequencing.</title>
        <authorList>
            <person name="Chien J.-T."/>
            <person name="Pakala S.B."/>
            <person name="Geraldo J.A."/>
            <person name="Lapp S.A."/>
            <person name="Barnwell J.W."/>
            <person name="Kissinger J.C."/>
            <person name="Galinski M.R."/>
            <person name="Humphrey J.C."/>
        </authorList>
    </citation>
    <scope>NUCLEOTIDE SEQUENCE [LARGE SCALE GENOMIC DNA]</scope>
    <source>
        <strain evidence="8">Hackeri</strain>
    </source>
</reference>